<sequence>MKRLILTILIVFLTSCSNTKSYDNEFVGESKDWKVNLIQNATVIYKDHPELEDQNEIEVDQTDTLTLTYKGDLSEVTNEDVAIIHSTFILGSTFPTVPHEDKIVKELNRDVSGPSAHIPKDMEYPAVYTEESTVQVTIRWLEEEQIIELTTGK</sequence>
<dbReference type="EMBL" id="JASTZU010000020">
    <property type="protein sequence ID" value="MDL4839975.1"/>
    <property type="molecule type" value="Genomic_DNA"/>
</dbReference>
<dbReference type="Proteomes" id="UP001235343">
    <property type="component" value="Unassembled WGS sequence"/>
</dbReference>
<evidence type="ECO:0000313" key="2">
    <source>
        <dbReference type="Proteomes" id="UP001235343"/>
    </source>
</evidence>
<comment type="caution">
    <text evidence="1">The sequence shown here is derived from an EMBL/GenBank/DDBJ whole genome shotgun (WGS) entry which is preliminary data.</text>
</comment>
<evidence type="ECO:0000313" key="1">
    <source>
        <dbReference type="EMBL" id="MDL4839975.1"/>
    </source>
</evidence>
<protein>
    <recommendedName>
        <fullName evidence="3">DUF3221 domain-containing protein</fullName>
    </recommendedName>
</protein>
<accession>A0ABT7L472</accession>
<keyword evidence="2" id="KW-1185">Reference proteome</keyword>
<organism evidence="1 2">
    <name type="scientific">Aquibacillus rhizosphaerae</name>
    <dbReference type="NCBI Taxonomy" id="3051431"/>
    <lineage>
        <taxon>Bacteria</taxon>
        <taxon>Bacillati</taxon>
        <taxon>Bacillota</taxon>
        <taxon>Bacilli</taxon>
        <taxon>Bacillales</taxon>
        <taxon>Bacillaceae</taxon>
        <taxon>Aquibacillus</taxon>
    </lineage>
</organism>
<proteinExistence type="predicted"/>
<name>A0ABT7L472_9BACI</name>
<dbReference type="RefSeq" id="WP_285930974.1">
    <property type="nucleotide sequence ID" value="NZ_JASTZU010000020.1"/>
</dbReference>
<reference evidence="1 2" key="1">
    <citation type="submission" date="2023-06" db="EMBL/GenBank/DDBJ databases">
        <title>Aquibacillus rhizosphaerae LR5S19.</title>
        <authorList>
            <person name="Sun J.-Q."/>
        </authorList>
    </citation>
    <scope>NUCLEOTIDE SEQUENCE [LARGE SCALE GENOMIC DNA]</scope>
    <source>
        <strain evidence="1 2">LR5S19</strain>
    </source>
</reference>
<dbReference type="PROSITE" id="PS51257">
    <property type="entry name" value="PROKAR_LIPOPROTEIN"/>
    <property type="match status" value="1"/>
</dbReference>
<gene>
    <name evidence="1" type="ORF">QQS35_05835</name>
</gene>
<evidence type="ECO:0008006" key="3">
    <source>
        <dbReference type="Google" id="ProtNLM"/>
    </source>
</evidence>